<keyword evidence="3" id="KW-1185">Reference proteome</keyword>
<dbReference type="PANTHER" id="PTHR43143:SF1">
    <property type="entry name" value="SERINE_THREONINE-PROTEIN PHOSPHATASE CPPED1"/>
    <property type="match status" value="1"/>
</dbReference>
<dbReference type="RefSeq" id="WP_344998196.1">
    <property type="nucleotide sequence ID" value="NZ_BAABFR010000060.1"/>
</dbReference>
<evidence type="ECO:0000259" key="1">
    <source>
        <dbReference type="Pfam" id="PF00149"/>
    </source>
</evidence>
<comment type="caution">
    <text evidence="2">The sequence shown here is derived from an EMBL/GenBank/DDBJ whole genome shotgun (WGS) entry which is preliminary data.</text>
</comment>
<sequence length="486" mass="51824">MVVRRELAPGSPVTVRPAGETLLCAVHLSDLHVCDTQSPGRLELLDRFGDPDHPAHERVGHVGSYRPQEILTTQVAAAMVTAVNGLSGGPATGAPVEAAISTGDNVDNAQLNEIRWYLGVLDGGRVTPDSGDPERFEGVAGSGDPAYWQPETGGCRPTTRFGLPTVPGLLTACRRPFDSPGLTVPWFTSHGNHDRLVQGTLALPDELAGFTTGAAKPVAFPEDWDDGARVAFAVAAGSPGGLSLDALRRLRFAQVTPDADRRIVSRAEFIAAHGDGHGFTGWNRETGLAYYRHDLQRVTLLVLDTVNHHGYWQGSVDDAQFDWLRGELTSADAERRYCVIASHHPAHCLTNALSDGSDRRVLEAELLAELTSHPSAVLWLSGHTHRHAVRAHAGPHPLWEATTASLIDAPQQARTVEVTRRPGGLLAVDLRAVDHAGEAPWGGGTADVTALAGLSRHVAALDWQTDAAPPPPGEVDVTLLLPDPFA</sequence>
<gene>
    <name evidence="2" type="ORF">GCM10023147_34270</name>
</gene>
<dbReference type="Proteomes" id="UP001500635">
    <property type="component" value="Unassembled WGS sequence"/>
</dbReference>
<dbReference type="PANTHER" id="PTHR43143">
    <property type="entry name" value="METALLOPHOSPHOESTERASE, CALCINEURIN SUPERFAMILY"/>
    <property type="match status" value="1"/>
</dbReference>
<evidence type="ECO:0000313" key="3">
    <source>
        <dbReference type="Proteomes" id="UP001500635"/>
    </source>
</evidence>
<organism evidence="2 3">
    <name type="scientific">Tsukamurella soli</name>
    <dbReference type="NCBI Taxonomy" id="644556"/>
    <lineage>
        <taxon>Bacteria</taxon>
        <taxon>Bacillati</taxon>
        <taxon>Actinomycetota</taxon>
        <taxon>Actinomycetes</taxon>
        <taxon>Mycobacteriales</taxon>
        <taxon>Tsukamurellaceae</taxon>
        <taxon>Tsukamurella</taxon>
    </lineage>
</organism>
<dbReference type="Gene3D" id="3.60.21.10">
    <property type="match status" value="1"/>
</dbReference>
<dbReference type="Pfam" id="PF00149">
    <property type="entry name" value="Metallophos"/>
    <property type="match status" value="1"/>
</dbReference>
<feature type="domain" description="Calcineurin-like phosphoesterase" evidence="1">
    <location>
        <begin position="183"/>
        <end position="386"/>
    </location>
</feature>
<dbReference type="InterPro" id="IPR004843">
    <property type="entry name" value="Calcineurin-like_PHP"/>
</dbReference>
<name>A0ABP8JYS9_9ACTN</name>
<dbReference type="NCBIfam" id="TIGR03767">
    <property type="entry name" value="P_acnes_RR"/>
    <property type="match status" value="1"/>
</dbReference>
<dbReference type="InterPro" id="IPR029052">
    <property type="entry name" value="Metallo-depent_PP-like"/>
</dbReference>
<proteinExistence type="predicted"/>
<accession>A0ABP8JYS9</accession>
<dbReference type="InterPro" id="IPR022506">
    <property type="entry name" value="Metallophosphoesterase_PPA1498"/>
</dbReference>
<protein>
    <submittedName>
        <fullName evidence="2">TIGR03767 family metallophosphoesterase</fullName>
    </submittedName>
</protein>
<dbReference type="InterPro" id="IPR051918">
    <property type="entry name" value="STPP_CPPED1"/>
</dbReference>
<evidence type="ECO:0000313" key="2">
    <source>
        <dbReference type="EMBL" id="GAA4398203.1"/>
    </source>
</evidence>
<reference evidence="3" key="1">
    <citation type="journal article" date="2019" name="Int. J. Syst. Evol. Microbiol.">
        <title>The Global Catalogue of Microorganisms (GCM) 10K type strain sequencing project: providing services to taxonomists for standard genome sequencing and annotation.</title>
        <authorList>
            <consortium name="The Broad Institute Genomics Platform"/>
            <consortium name="The Broad Institute Genome Sequencing Center for Infectious Disease"/>
            <person name="Wu L."/>
            <person name="Ma J."/>
        </authorList>
    </citation>
    <scope>NUCLEOTIDE SEQUENCE [LARGE SCALE GENOMIC DNA]</scope>
    <source>
        <strain evidence="3">JCM 17688</strain>
    </source>
</reference>
<dbReference type="SUPFAM" id="SSF56300">
    <property type="entry name" value="Metallo-dependent phosphatases"/>
    <property type="match status" value="1"/>
</dbReference>
<dbReference type="EMBL" id="BAABFR010000060">
    <property type="protein sequence ID" value="GAA4398203.1"/>
    <property type="molecule type" value="Genomic_DNA"/>
</dbReference>